<dbReference type="PIRSF" id="PIRSF001430">
    <property type="entry name" value="tRNA_psdUrid_synth"/>
    <property type="match status" value="1"/>
</dbReference>
<dbReference type="PANTHER" id="PTHR11142">
    <property type="entry name" value="PSEUDOURIDYLATE SYNTHASE"/>
    <property type="match status" value="1"/>
</dbReference>
<dbReference type="AlphaFoldDB" id="A0A0M8K550"/>
<dbReference type="GO" id="GO:0160147">
    <property type="term" value="F:tRNA pseudouridine(38-40) synthase activity"/>
    <property type="evidence" value="ECO:0007669"/>
    <property type="project" value="UniProtKB-EC"/>
</dbReference>
<dbReference type="Proteomes" id="UP000037784">
    <property type="component" value="Unassembled WGS sequence"/>
</dbReference>
<feature type="binding site" evidence="4 6">
    <location>
        <position position="117"/>
    </location>
    <ligand>
        <name>substrate</name>
    </ligand>
</feature>
<dbReference type="PANTHER" id="PTHR11142:SF0">
    <property type="entry name" value="TRNA PSEUDOURIDINE SYNTHASE-LIKE 1"/>
    <property type="match status" value="1"/>
</dbReference>
<dbReference type="SUPFAM" id="SSF55120">
    <property type="entry name" value="Pseudouridine synthase"/>
    <property type="match status" value="1"/>
</dbReference>
<evidence type="ECO:0000313" key="10">
    <source>
        <dbReference type="EMBL" id="GAP61883.1"/>
    </source>
</evidence>
<comment type="function">
    <text evidence="4">Formation of pseudouridine at positions 38, 39 and 40 in the anticodon stem and loop of transfer RNAs.</text>
</comment>
<comment type="similarity">
    <text evidence="1 4 7">Belongs to the tRNA pseudouridine synthase TruA family.</text>
</comment>
<feature type="active site" description="Nucleophile" evidence="4 5">
    <location>
        <position position="59"/>
    </location>
</feature>
<keyword evidence="2 4" id="KW-0819">tRNA processing</keyword>
<gene>
    <name evidence="4 10" type="primary">truA</name>
    <name evidence="10" type="ORF">ARMA_0306</name>
</gene>
<feature type="region of interest" description="Disordered" evidence="8">
    <location>
        <begin position="252"/>
        <end position="271"/>
    </location>
</feature>
<evidence type="ECO:0000256" key="5">
    <source>
        <dbReference type="PIRSR" id="PIRSR001430-1"/>
    </source>
</evidence>
<dbReference type="HAMAP" id="MF_00171">
    <property type="entry name" value="TruA"/>
    <property type="match status" value="1"/>
</dbReference>
<dbReference type="InterPro" id="IPR020097">
    <property type="entry name" value="PsdUridine_synth_TruA_a/b_dom"/>
</dbReference>
<dbReference type="NCBIfam" id="TIGR00071">
    <property type="entry name" value="hisT_truA"/>
    <property type="match status" value="1"/>
</dbReference>
<dbReference type="STRING" id="872965.SE16_00255"/>
<reference evidence="11" key="1">
    <citation type="submission" date="2015-08" db="EMBL/GenBank/DDBJ databases">
        <title>Draft Genome Sequence of a Heterotrophic Facultative Anaerobic Bacterium Ardenticatena maritima Strain 110S.</title>
        <authorList>
            <person name="Kawaichi S."/>
            <person name="Yoshida T."/>
            <person name="Sako Y."/>
            <person name="Nakamura R."/>
        </authorList>
    </citation>
    <scope>NUCLEOTIDE SEQUENCE [LARGE SCALE GENOMIC DNA]</scope>
    <source>
        <strain evidence="11">110S</strain>
    </source>
</reference>
<dbReference type="FunFam" id="3.30.70.580:FF:000001">
    <property type="entry name" value="tRNA pseudouridine synthase A"/>
    <property type="match status" value="1"/>
</dbReference>
<keyword evidence="3 4" id="KW-0413">Isomerase</keyword>
<comment type="catalytic activity">
    <reaction evidence="4 7">
        <text>uridine(38/39/40) in tRNA = pseudouridine(38/39/40) in tRNA</text>
        <dbReference type="Rhea" id="RHEA:22376"/>
        <dbReference type="Rhea" id="RHEA-COMP:10085"/>
        <dbReference type="Rhea" id="RHEA-COMP:10087"/>
        <dbReference type="ChEBI" id="CHEBI:65314"/>
        <dbReference type="ChEBI" id="CHEBI:65315"/>
        <dbReference type="EC" id="5.4.99.12"/>
    </reaction>
</comment>
<dbReference type="Gene3D" id="3.30.70.660">
    <property type="entry name" value="Pseudouridine synthase I, catalytic domain, C-terminal subdomain"/>
    <property type="match status" value="1"/>
</dbReference>
<feature type="domain" description="Pseudouridine synthase I TruA alpha/beta" evidence="9">
    <location>
        <begin position="150"/>
        <end position="251"/>
    </location>
</feature>
<evidence type="ECO:0000256" key="4">
    <source>
        <dbReference type="HAMAP-Rule" id="MF_00171"/>
    </source>
</evidence>
<comment type="caution">
    <text evidence="10">The sequence shown here is derived from an EMBL/GenBank/DDBJ whole genome shotgun (WGS) entry which is preliminary data.</text>
</comment>
<dbReference type="EC" id="5.4.99.12" evidence="4"/>
<comment type="caution">
    <text evidence="4">Lacks conserved residue(s) required for the propagation of feature annotation.</text>
</comment>
<dbReference type="InterPro" id="IPR020094">
    <property type="entry name" value="TruA/RsuA/RluB/E/F_N"/>
</dbReference>
<dbReference type="InterPro" id="IPR020103">
    <property type="entry name" value="PsdUridine_synth_cat_dom_sf"/>
</dbReference>
<feature type="compositionally biased region" description="Polar residues" evidence="8">
    <location>
        <begin position="260"/>
        <end position="271"/>
    </location>
</feature>
<name>A0A0M8K550_9CHLR</name>
<evidence type="ECO:0000256" key="3">
    <source>
        <dbReference type="ARBA" id="ARBA00023235"/>
    </source>
</evidence>
<dbReference type="CDD" id="cd02570">
    <property type="entry name" value="PseudoU_synth_EcTruA"/>
    <property type="match status" value="1"/>
</dbReference>
<dbReference type="FunCoup" id="A0A0M8K550">
    <property type="interactions" value="475"/>
</dbReference>
<comment type="subunit">
    <text evidence="4">Homodimer.</text>
</comment>
<proteinExistence type="inferred from homology"/>
<evidence type="ECO:0000256" key="1">
    <source>
        <dbReference type="ARBA" id="ARBA00009375"/>
    </source>
</evidence>
<protein>
    <recommendedName>
        <fullName evidence="4">tRNA pseudouridine synthase A</fullName>
        <ecNumber evidence="4">5.4.99.12</ecNumber>
    </recommendedName>
    <alternativeName>
        <fullName evidence="4">tRNA pseudouridine(38-40) synthase</fullName>
    </alternativeName>
    <alternativeName>
        <fullName evidence="4">tRNA pseudouridylate synthase I</fullName>
    </alternativeName>
    <alternativeName>
        <fullName evidence="4">tRNA-uridine isomerase I</fullName>
    </alternativeName>
</protein>
<sequence length="271" mass="30705">MPIFGMSAHYKLTVEYDGTAFAGFQIQANARTVQGELEAALQRLNRNQSVRLRGAGRTDAGVHAIGQVVDFWLDWHDEDERLVQALNAILPHDIAVRDIARVPESFHSRYSARSRSYRYTIWNRAVRRPLVARWSLHEPRRLDAEAMHTAVQMLLGTHDFASFGRPTQGESTVRHMMRAQVWRDGDWVYVDLEANAFLYRMVRRIVGTLLIIGRGQAPPQWMQEVLTARRPDAAGATAPPHGLCLMAVRYEEDETEEQGPLTSVGAQESES</sequence>
<evidence type="ECO:0000313" key="11">
    <source>
        <dbReference type="Proteomes" id="UP000037784"/>
    </source>
</evidence>
<dbReference type="InterPro" id="IPR020095">
    <property type="entry name" value="PsdUridine_synth_TruA_C"/>
</dbReference>
<dbReference type="InParanoid" id="A0A0M8K550"/>
<dbReference type="Pfam" id="PF01416">
    <property type="entry name" value="PseudoU_synth_1"/>
    <property type="match status" value="2"/>
</dbReference>
<evidence type="ECO:0000256" key="6">
    <source>
        <dbReference type="PIRSR" id="PIRSR001430-2"/>
    </source>
</evidence>
<organism evidence="10 11">
    <name type="scientific">Ardenticatena maritima</name>
    <dbReference type="NCBI Taxonomy" id="872965"/>
    <lineage>
        <taxon>Bacteria</taxon>
        <taxon>Bacillati</taxon>
        <taxon>Chloroflexota</taxon>
        <taxon>Ardenticatenia</taxon>
        <taxon>Ardenticatenales</taxon>
        <taxon>Ardenticatenaceae</taxon>
        <taxon>Ardenticatena</taxon>
    </lineage>
</organism>
<dbReference type="EMBL" id="BBZA01000017">
    <property type="protein sequence ID" value="GAP61883.1"/>
    <property type="molecule type" value="Genomic_DNA"/>
</dbReference>
<evidence type="ECO:0000256" key="8">
    <source>
        <dbReference type="SAM" id="MobiDB-lite"/>
    </source>
</evidence>
<dbReference type="Gene3D" id="3.30.70.580">
    <property type="entry name" value="Pseudouridine synthase I, catalytic domain, N-terminal subdomain"/>
    <property type="match status" value="1"/>
</dbReference>
<evidence type="ECO:0000256" key="2">
    <source>
        <dbReference type="ARBA" id="ARBA00022694"/>
    </source>
</evidence>
<accession>A0A0M8K550</accession>
<dbReference type="InterPro" id="IPR001406">
    <property type="entry name" value="PsdUridine_synth_TruA"/>
</dbReference>
<keyword evidence="11" id="KW-1185">Reference proteome</keyword>
<evidence type="ECO:0000259" key="9">
    <source>
        <dbReference type="Pfam" id="PF01416"/>
    </source>
</evidence>
<dbReference type="GO" id="GO:0003723">
    <property type="term" value="F:RNA binding"/>
    <property type="evidence" value="ECO:0007669"/>
    <property type="project" value="InterPro"/>
</dbReference>
<dbReference type="GO" id="GO:0031119">
    <property type="term" value="P:tRNA pseudouridine synthesis"/>
    <property type="evidence" value="ECO:0007669"/>
    <property type="project" value="UniProtKB-UniRule"/>
</dbReference>
<feature type="domain" description="Pseudouridine synthase I TruA alpha/beta" evidence="9">
    <location>
        <begin position="14"/>
        <end position="111"/>
    </location>
</feature>
<evidence type="ECO:0000256" key="7">
    <source>
        <dbReference type="RuleBase" id="RU003792"/>
    </source>
</evidence>